<dbReference type="Proteomes" id="UP000887566">
    <property type="component" value="Unplaced"/>
</dbReference>
<feature type="region of interest" description="Disordered" evidence="1">
    <location>
        <begin position="1"/>
        <end position="97"/>
    </location>
</feature>
<feature type="region of interest" description="Disordered" evidence="1">
    <location>
        <begin position="246"/>
        <end position="450"/>
    </location>
</feature>
<organism evidence="2 3">
    <name type="scientific">Plectus sambesii</name>
    <dbReference type="NCBI Taxonomy" id="2011161"/>
    <lineage>
        <taxon>Eukaryota</taxon>
        <taxon>Metazoa</taxon>
        <taxon>Ecdysozoa</taxon>
        <taxon>Nematoda</taxon>
        <taxon>Chromadorea</taxon>
        <taxon>Plectida</taxon>
        <taxon>Plectina</taxon>
        <taxon>Plectoidea</taxon>
        <taxon>Plectidae</taxon>
        <taxon>Plectus</taxon>
    </lineage>
</organism>
<evidence type="ECO:0000313" key="2">
    <source>
        <dbReference type="Proteomes" id="UP000887566"/>
    </source>
</evidence>
<dbReference type="WBParaSite" id="PSAMB.scaffold2238size24423.g16943.t1">
    <property type="protein sequence ID" value="PSAMB.scaffold2238size24423.g16943.t1"/>
    <property type="gene ID" value="PSAMB.scaffold2238size24423.g16943"/>
</dbReference>
<feature type="region of interest" description="Disordered" evidence="1">
    <location>
        <begin position="150"/>
        <end position="209"/>
    </location>
</feature>
<feature type="compositionally biased region" description="Polar residues" evidence="1">
    <location>
        <begin position="170"/>
        <end position="180"/>
    </location>
</feature>
<feature type="compositionally biased region" description="Polar residues" evidence="1">
    <location>
        <begin position="79"/>
        <end position="92"/>
    </location>
</feature>
<feature type="compositionally biased region" description="Basic residues" evidence="1">
    <location>
        <begin position="427"/>
        <end position="437"/>
    </location>
</feature>
<protein>
    <submittedName>
        <fullName evidence="3">Uncharacterized protein</fullName>
    </submittedName>
</protein>
<reference evidence="3" key="1">
    <citation type="submission" date="2022-11" db="UniProtKB">
        <authorList>
            <consortium name="WormBaseParasite"/>
        </authorList>
    </citation>
    <scope>IDENTIFICATION</scope>
</reference>
<feature type="compositionally biased region" description="Basic and acidic residues" evidence="1">
    <location>
        <begin position="319"/>
        <end position="331"/>
    </location>
</feature>
<feature type="compositionally biased region" description="Acidic residues" evidence="1">
    <location>
        <begin position="365"/>
        <end position="374"/>
    </location>
</feature>
<proteinExistence type="predicted"/>
<evidence type="ECO:0000256" key="1">
    <source>
        <dbReference type="SAM" id="MobiDB-lite"/>
    </source>
</evidence>
<feature type="compositionally biased region" description="Polar residues" evidence="1">
    <location>
        <begin position="20"/>
        <end position="47"/>
    </location>
</feature>
<keyword evidence="2" id="KW-1185">Reference proteome</keyword>
<feature type="compositionally biased region" description="Low complexity" evidence="1">
    <location>
        <begin position="59"/>
        <end position="71"/>
    </location>
</feature>
<feature type="compositionally biased region" description="Low complexity" evidence="1">
    <location>
        <begin position="1"/>
        <end position="16"/>
    </location>
</feature>
<evidence type="ECO:0000313" key="3">
    <source>
        <dbReference type="WBParaSite" id="PSAMB.scaffold2238size24423.g16943.t1"/>
    </source>
</evidence>
<feature type="compositionally biased region" description="Acidic residues" evidence="1">
    <location>
        <begin position="309"/>
        <end position="318"/>
    </location>
</feature>
<feature type="compositionally biased region" description="Polar residues" evidence="1">
    <location>
        <begin position="271"/>
        <end position="282"/>
    </location>
</feature>
<dbReference type="AlphaFoldDB" id="A0A914VPR8"/>
<accession>A0A914VPR8</accession>
<feature type="compositionally biased region" description="Low complexity" evidence="1">
    <location>
        <begin position="155"/>
        <end position="169"/>
    </location>
</feature>
<feature type="region of interest" description="Disordered" evidence="1">
    <location>
        <begin position="534"/>
        <end position="557"/>
    </location>
</feature>
<name>A0A914VPR8_9BILA</name>
<sequence>MPVGSGSYRSGSVGRYDAPSASTFRPSYSGMSTSTYQPRYTTSSAPRASSYDPLSRSYTAASSGTSGSTTSLNRYGKTSPYQHESPRTSASRFGSADRLPTTYSSYIPTPNYRSASVFVPRRSTSYGSGLTLTDLANSSNKYSLGVYAAGGGSGSRASSGNYTSSSYYSPRSNPTSSYLPATSYVPRTSLMDRSTNRSSRSRSITPIASDYSNRSVTPIADRALRCETEPTVDDTFEMLYKRYVHGSRDLPSNSPPIEDHCSDPGPIRTDGNASQELTPQDSVSDEYEREGSEGGESNGYADVKVTAASDDEYEEEEVGDRRSDRKSEPPNRSKPLLLVTQASLPSTPVPTGATPSGWQQFCGDIDSELSEDETVSAKDRLYSVQIDPDSASDIESTASDILPNRRRKISPSTRRSAPLGDLYPVKRSSKSPLSRRRMRDESPMSCSDYESDYELPLLQPPSRTGDSRGRVAQSSLAFPAPVFTVSVSYDGMGWDSAQEESVGSVSDYEDLLSFDSDGSDEFTAAHSRIELRSANSLRPESSAMGQYHSPQVGVTFA</sequence>